<name>A0ABY7DTQ3_MYAAR</name>
<sequence>MKSLKGLTMLPKDSAKQKIVEHLTRHIPSFEDVFDEESFYIFVFFVVVATIVGAVFLSKRVNLKDGGHLD</sequence>
<accession>A0ABY7DTQ3</accession>
<dbReference type="Proteomes" id="UP001164746">
    <property type="component" value="Chromosome 4"/>
</dbReference>
<keyword evidence="1" id="KW-0812">Transmembrane</keyword>
<keyword evidence="1" id="KW-1133">Transmembrane helix</keyword>
<evidence type="ECO:0000313" key="3">
    <source>
        <dbReference type="Proteomes" id="UP001164746"/>
    </source>
</evidence>
<feature type="transmembrane region" description="Helical" evidence="1">
    <location>
        <begin position="39"/>
        <end position="57"/>
    </location>
</feature>
<keyword evidence="1" id="KW-0472">Membrane</keyword>
<organism evidence="2 3">
    <name type="scientific">Mya arenaria</name>
    <name type="common">Soft-shell clam</name>
    <dbReference type="NCBI Taxonomy" id="6604"/>
    <lineage>
        <taxon>Eukaryota</taxon>
        <taxon>Metazoa</taxon>
        <taxon>Spiralia</taxon>
        <taxon>Lophotrochozoa</taxon>
        <taxon>Mollusca</taxon>
        <taxon>Bivalvia</taxon>
        <taxon>Autobranchia</taxon>
        <taxon>Heteroconchia</taxon>
        <taxon>Euheterodonta</taxon>
        <taxon>Imparidentia</taxon>
        <taxon>Neoheterodontei</taxon>
        <taxon>Myida</taxon>
        <taxon>Myoidea</taxon>
        <taxon>Myidae</taxon>
        <taxon>Mya</taxon>
    </lineage>
</organism>
<evidence type="ECO:0000313" key="2">
    <source>
        <dbReference type="EMBL" id="WAR01085.1"/>
    </source>
</evidence>
<protein>
    <submittedName>
        <fullName evidence="2">Uncharacterized protein</fullName>
    </submittedName>
</protein>
<dbReference type="EMBL" id="CP111015">
    <property type="protein sequence ID" value="WAR01085.1"/>
    <property type="molecule type" value="Genomic_DNA"/>
</dbReference>
<gene>
    <name evidence="2" type="ORF">MAR_007643</name>
</gene>
<evidence type="ECO:0000256" key="1">
    <source>
        <dbReference type="SAM" id="Phobius"/>
    </source>
</evidence>
<keyword evidence="3" id="KW-1185">Reference proteome</keyword>
<reference evidence="2" key="1">
    <citation type="submission" date="2022-11" db="EMBL/GenBank/DDBJ databases">
        <title>Centuries of genome instability and evolution in soft-shell clam transmissible cancer (bioRxiv).</title>
        <authorList>
            <person name="Hart S.F.M."/>
            <person name="Yonemitsu M.A."/>
            <person name="Giersch R.M."/>
            <person name="Beal B.F."/>
            <person name="Arriagada G."/>
            <person name="Davis B.W."/>
            <person name="Ostrander E.A."/>
            <person name="Goff S.P."/>
            <person name="Metzger M.J."/>
        </authorList>
    </citation>
    <scope>NUCLEOTIDE SEQUENCE</scope>
    <source>
        <strain evidence="2">MELC-2E11</strain>
        <tissue evidence="2">Siphon/mantle</tissue>
    </source>
</reference>
<proteinExistence type="predicted"/>